<dbReference type="RefSeq" id="WP_180135363.1">
    <property type="nucleotide sequence ID" value="NZ_JABMKT010000003.1"/>
</dbReference>
<accession>A0A7Z0PEU3</accession>
<reference evidence="1 2" key="1">
    <citation type="submission" date="2020-05" db="EMBL/GenBank/DDBJ databases">
        <title>Streptobacillus felis strain LHL191014123.</title>
        <authorList>
            <person name="Fawzy A."/>
            <person name="Rau J."/>
            <person name="Risse K."/>
            <person name="Schauerte N."/>
            <person name="Geiger C."/>
            <person name="Blom J."/>
            <person name="Imirzalioglu C."/>
            <person name="Falgenhauer J."/>
            <person name="Bach A."/>
            <person name="Herden C."/>
            <person name="Eisenberg T."/>
        </authorList>
    </citation>
    <scope>NUCLEOTIDE SEQUENCE [LARGE SCALE GENOMIC DNA]</scope>
    <source>
        <strain evidence="1 2">LHL191014123</strain>
    </source>
</reference>
<sequence length="119" mass="13809">MAIVKIKKMQKPNILFGVVLNNLESNLYNAVSNRKLANEVLKESLNINSRRLIQIVEVVSANDEELDLLVVYDAIVNEKEEIKLLSSLKVEEFNFHIFNFSRKEKVDIENIIQGFNVYR</sequence>
<evidence type="ECO:0000313" key="2">
    <source>
        <dbReference type="Proteomes" id="UP000526184"/>
    </source>
</evidence>
<dbReference type="AlphaFoldDB" id="A0A7Z0PEU3"/>
<keyword evidence="2" id="KW-1185">Reference proteome</keyword>
<proteinExistence type="predicted"/>
<dbReference type="Proteomes" id="UP000526184">
    <property type="component" value="Unassembled WGS sequence"/>
</dbReference>
<organism evidence="1 2">
    <name type="scientific">Streptobacillus felis</name>
    <dbReference type="NCBI Taxonomy" id="1384509"/>
    <lineage>
        <taxon>Bacteria</taxon>
        <taxon>Fusobacteriati</taxon>
        <taxon>Fusobacteriota</taxon>
        <taxon>Fusobacteriia</taxon>
        <taxon>Fusobacteriales</taxon>
        <taxon>Leptotrichiaceae</taxon>
        <taxon>Streptobacillus</taxon>
    </lineage>
</organism>
<comment type="caution">
    <text evidence="1">The sequence shown here is derived from an EMBL/GenBank/DDBJ whole genome shotgun (WGS) entry which is preliminary data.</text>
</comment>
<protein>
    <submittedName>
        <fullName evidence="1">Uncharacterized protein</fullName>
    </submittedName>
</protein>
<dbReference type="EMBL" id="JABMKT010000003">
    <property type="protein sequence ID" value="NYV27438.1"/>
    <property type="molecule type" value="Genomic_DNA"/>
</dbReference>
<gene>
    <name evidence="1" type="ORF">HP397_01170</name>
</gene>
<evidence type="ECO:0000313" key="1">
    <source>
        <dbReference type="EMBL" id="NYV27438.1"/>
    </source>
</evidence>
<name>A0A7Z0PEU3_9FUSO</name>